<dbReference type="GO" id="GO:0003941">
    <property type="term" value="F:L-serine ammonia-lyase activity"/>
    <property type="evidence" value="ECO:0007669"/>
    <property type="project" value="UniProtKB-EC"/>
</dbReference>
<evidence type="ECO:0000256" key="2">
    <source>
        <dbReference type="ARBA" id="ARBA00010869"/>
    </source>
</evidence>
<keyword evidence="10" id="KW-1185">Reference proteome</keyword>
<dbReference type="GO" id="GO:0009097">
    <property type="term" value="P:isoleucine biosynthetic process"/>
    <property type="evidence" value="ECO:0007669"/>
    <property type="project" value="TreeGrafter"/>
</dbReference>
<feature type="domain" description="Tryptophan synthase beta chain-like PALP" evidence="8">
    <location>
        <begin position="110"/>
        <end position="217"/>
    </location>
</feature>
<dbReference type="EMBL" id="KV918801">
    <property type="protein sequence ID" value="OSX78937.1"/>
    <property type="molecule type" value="Genomic_DNA"/>
</dbReference>
<evidence type="ECO:0000256" key="7">
    <source>
        <dbReference type="SAM" id="MobiDB-lite"/>
    </source>
</evidence>
<feature type="region of interest" description="Disordered" evidence="7">
    <location>
        <begin position="72"/>
        <end position="110"/>
    </location>
</feature>
<accession>A0A1X6PDI3</accession>
<dbReference type="Proteomes" id="UP000218209">
    <property type="component" value="Unassembled WGS sequence"/>
</dbReference>
<dbReference type="PANTHER" id="PTHR48078">
    <property type="entry name" value="THREONINE DEHYDRATASE, MITOCHONDRIAL-RELATED"/>
    <property type="match status" value="1"/>
</dbReference>
<comment type="catalytic activity">
    <reaction evidence="6">
        <text>L-serine = pyruvate + NH4(+)</text>
        <dbReference type="Rhea" id="RHEA:19169"/>
        <dbReference type="ChEBI" id="CHEBI:15361"/>
        <dbReference type="ChEBI" id="CHEBI:28938"/>
        <dbReference type="ChEBI" id="CHEBI:33384"/>
        <dbReference type="EC" id="4.3.1.17"/>
    </reaction>
</comment>
<feature type="compositionally biased region" description="Low complexity" evidence="7">
    <location>
        <begin position="72"/>
        <end position="89"/>
    </location>
</feature>
<evidence type="ECO:0000256" key="5">
    <source>
        <dbReference type="ARBA" id="ARBA00023239"/>
    </source>
</evidence>
<dbReference type="GO" id="GO:0006565">
    <property type="term" value="P:L-serine catabolic process"/>
    <property type="evidence" value="ECO:0007669"/>
    <property type="project" value="TreeGrafter"/>
</dbReference>
<dbReference type="InterPro" id="IPR001926">
    <property type="entry name" value="TrpB-like_PALP"/>
</dbReference>
<dbReference type="AlphaFoldDB" id="A0A1X6PDI3"/>
<evidence type="ECO:0000256" key="4">
    <source>
        <dbReference type="ARBA" id="ARBA00022898"/>
    </source>
</evidence>
<protein>
    <recommendedName>
        <fullName evidence="3">L-serine ammonia-lyase</fullName>
        <ecNumber evidence="3">4.3.1.17</ecNumber>
    </recommendedName>
</protein>
<comment type="similarity">
    <text evidence="2">Belongs to the serine/threonine dehydratase family.</text>
</comment>
<comment type="cofactor">
    <cofactor evidence="1">
        <name>pyridoxal 5'-phosphate</name>
        <dbReference type="ChEBI" id="CHEBI:597326"/>
    </cofactor>
</comment>
<evidence type="ECO:0000313" key="9">
    <source>
        <dbReference type="EMBL" id="OSX78937.1"/>
    </source>
</evidence>
<dbReference type="InterPro" id="IPR036052">
    <property type="entry name" value="TrpB-like_PALP_sf"/>
</dbReference>
<dbReference type="GO" id="GO:0004794">
    <property type="term" value="F:threonine deaminase activity"/>
    <property type="evidence" value="ECO:0007669"/>
    <property type="project" value="TreeGrafter"/>
</dbReference>
<feature type="non-terminal residue" evidence="9">
    <location>
        <position position="348"/>
    </location>
</feature>
<dbReference type="InterPro" id="IPR050147">
    <property type="entry name" value="Ser/Thr_Dehydratase"/>
</dbReference>
<evidence type="ECO:0000313" key="10">
    <source>
        <dbReference type="Proteomes" id="UP000218209"/>
    </source>
</evidence>
<proteinExistence type="inferred from homology"/>
<dbReference type="Pfam" id="PF00291">
    <property type="entry name" value="PALP"/>
    <property type="match status" value="1"/>
</dbReference>
<name>A0A1X6PDI3_PORUM</name>
<evidence type="ECO:0000259" key="8">
    <source>
        <dbReference type="Pfam" id="PF00291"/>
    </source>
</evidence>
<evidence type="ECO:0000256" key="3">
    <source>
        <dbReference type="ARBA" id="ARBA00012093"/>
    </source>
</evidence>
<dbReference type="EC" id="4.3.1.17" evidence="3"/>
<keyword evidence="4" id="KW-0663">Pyridoxal phosphate</keyword>
<evidence type="ECO:0000256" key="6">
    <source>
        <dbReference type="ARBA" id="ARBA00049406"/>
    </source>
</evidence>
<evidence type="ECO:0000256" key="1">
    <source>
        <dbReference type="ARBA" id="ARBA00001933"/>
    </source>
</evidence>
<dbReference type="Gene3D" id="3.40.50.1100">
    <property type="match status" value="3"/>
</dbReference>
<reference evidence="9 10" key="1">
    <citation type="submission" date="2017-03" db="EMBL/GenBank/DDBJ databases">
        <title>WGS assembly of Porphyra umbilicalis.</title>
        <authorList>
            <person name="Brawley S.H."/>
            <person name="Blouin N.A."/>
            <person name="Ficko-Blean E."/>
            <person name="Wheeler G.L."/>
            <person name="Lohr M."/>
            <person name="Goodson H.V."/>
            <person name="Jenkins J.W."/>
            <person name="Blaby-Haas C.E."/>
            <person name="Helliwell K.E."/>
            <person name="Chan C."/>
            <person name="Marriage T."/>
            <person name="Bhattacharya D."/>
            <person name="Klein A.S."/>
            <person name="Badis Y."/>
            <person name="Brodie J."/>
            <person name="Cao Y."/>
            <person name="Collen J."/>
            <person name="Dittami S.M."/>
            <person name="Gachon C.M."/>
            <person name="Green B.R."/>
            <person name="Karpowicz S."/>
            <person name="Kim J.W."/>
            <person name="Kudahl U."/>
            <person name="Lin S."/>
            <person name="Michel G."/>
            <person name="Mittag M."/>
            <person name="Olson B.J."/>
            <person name="Pangilinan J."/>
            <person name="Peng Y."/>
            <person name="Qiu H."/>
            <person name="Shu S."/>
            <person name="Singer J.T."/>
            <person name="Smith A.G."/>
            <person name="Sprecher B.N."/>
            <person name="Wagner V."/>
            <person name="Wang W."/>
            <person name="Wang Z.-Y."/>
            <person name="Yan J."/>
            <person name="Yarish C."/>
            <person name="Zoeuner-Riek S."/>
            <person name="Zhuang Y."/>
            <person name="Zou Y."/>
            <person name="Lindquist E.A."/>
            <person name="Grimwood J."/>
            <person name="Barry K."/>
            <person name="Rokhsar D.S."/>
            <person name="Schmutz J."/>
            <person name="Stiller J.W."/>
            <person name="Grossman A.R."/>
            <person name="Prochnik S.E."/>
        </authorList>
    </citation>
    <scope>NUCLEOTIDE SEQUENCE [LARGE SCALE GENOMIC DNA]</scope>
    <source>
        <strain evidence="9">4086291</strain>
    </source>
</reference>
<organism evidence="9 10">
    <name type="scientific">Porphyra umbilicalis</name>
    <name type="common">Purple laver</name>
    <name type="synonym">Red alga</name>
    <dbReference type="NCBI Taxonomy" id="2786"/>
    <lineage>
        <taxon>Eukaryota</taxon>
        <taxon>Rhodophyta</taxon>
        <taxon>Bangiophyceae</taxon>
        <taxon>Bangiales</taxon>
        <taxon>Bangiaceae</taxon>
        <taxon>Porphyra</taxon>
    </lineage>
</organism>
<dbReference type="OrthoDB" id="4418812at2759"/>
<dbReference type="SUPFAM" id="SSF53686">
    <property type="entry name" value="Tryptophan synthase beta subunit-like PLP-dependent enzymes"/>
    <property type="match status" value="1"/>
</dbReference>
<dbReference type="PANTHER" id="PTHR48078:SF2">
    <property type="entry name" value="CATABOLIC L-SERINE_THREONINE DEHYDRATASE"/>
    <property type="match status" value="1"/>
</dbReference>
<gene>
    <name evidence="9" type="ORF">BU14_0094s0014</name>
</gene>
<sequence>MAADGAVTSAAQGAGATAGTAQVAAASMPPAAAGSGGSGGVAAFDRHEGQCRRHQMENQVVRAASPTARALAAAVRAGHARGGDAAAGPGRVGGPPPPPSHAGAPSTPLHVHTPLVYSPALSAAAGMPVHLKMETAQAAGSYKLRGHAHLLASASAADGATHFVCSSGGDAGAAVAAAAAALGVAATIYVPTTTPAYMRGRLSALGATVAAAGAFDDAWLWDGASTLVEEMVADWPRTRLSPPAAVVVSVGGGGLLLGTARGLARAAAAGGGGDGGDDGDATAAAAATTAAAWGRTTHVAAETKGAASFAAMAATGGAAHETLPAITSLASSPSAVRVAVAARALVRD</sequence>
<keyword evidence="5" id="KW-0456">Lyase</keyword>
<dbReference type="GO" id="GO:0006567">
    <property type="term" value="P:L-threonine catabolic process"/>
    <property type="evidence" value="ECO:0007669"/>
    <property type="project" value="TreeGrafter"/>
</dbReference>